<feature type="domain" description="Methyltransferase small" evidence="1">
    <location>
        <begin position="32"/>
        <end position="122"/>
    </location>
</feature>
<dbReference type="CDD" id="cd02440">
    <property type="entry name" value="AdoMet_MTases"/>
    <property type="match status" value="1"/>
</dbReference>
<dbReference type="Proteomes" id="UP000321816">
    <property type="component" value="Chromosome"/>
</dbReference>
<dbReference type="PANTHER" id="PTHR47739:SF1">
    <property type="entry name" value="TRNA1(VAL) (ADENINE(37)-N6)-METHYLTRANSFERASE"/>
    <property type="match status" value="1"/>
</dbReference>
<keyword evidence="3" id="KW-1185">Reference proteome</keyword>
<proteinExistence type="predicted"/>
<keyword evidence="2" id="KW-0489">Methyltransferase</keyword>
<dbReference type="OrthoDB" id="9777257at2"/>
<organism evidence="2 3">
    <name type="scientific">Alkalicoccus halolimnae</name>
    <dbReference type="NCBI Taxonomy" id="1667239"/>
    <lineage>
        <taxon>Bacteria</taxon>
        <taxon>Bacillati</taxon>
        <taxon>Bacillota</taxon>
        <taxon>Bacilli</taxon>
        <taxon>Bacillales</taxon>
        <taxon>Bacillaceae</taxon>
        <taxon>Alkalicoccus</taxon>
    </lineage>
</organism>
<dbReference type="PANTHER" id="PTHR47739">
    <property type="entry name" value="TRNA1(VAL) (ADENINE(37)-N6)-METHYLTRANSFERASE"/>
    <property type="match status" value="1"/>
</dbReference>
<dbReference type="InterPro" id="IPR007848">
    <property type="entry name" value="Small_mtfrase_dom"/>
</dbReference>
<dbReference type="EC" id="2.1.1.223" evidence="2"/>
<evidence type="ECO:0000313" key="2">
    <source>
        <dbReference type="EMBL" id="WWD80046.1"/>
    </source>
</evidence>
<dbReference type="RefSeq" id="WP_147805125.1">
    <property type="nucleotide sequence ID" value="NZ_CP144914.1"/>
</dbReference>
<keyword evidence="2" id="KW-0808">Transferase</keyword>
<dbReference type="GO" id="GO:0008168">
    <property type="term" value="F:methyltransferase activity"/>
    <property type="evidence" value="ECO:0007669"/>
    <property type="project" value="UniProtKB-KW"/>
</dbReference>
<name>A0A5C7F319_9BACI</name>
<dbReference type="InterPro" id="IPR029063">
    <property type="entry name" value="SAM-dependent_MTases_sf"/>
</dbReference>
<gene>
    <name evidence="2" type="ORF">FTX54_000195</name>
</gene>
<evidence type="ECO:0000259" key="1">
    <source>
        <dbReference type="Pfam" id="PF05175"/>
    </source>
</evidence>
<dbReference type="Gene3D" id="3.40.50.150">
    <property type="entry name" value="Vaccinia Virus protein VP39"/>
    <property type="match status" value="1"/>
</dbReference>
<dbReference type="Pfam" id="PF05175">
    <property type="entry name" value="MTS"/>
    <property type="match status" value="1"/>
</dbReference>
<evidence type="ECO:0000313" key="3">
    <source>
        <dbReference type="Proteomes" id="UP000321816"/>
    </source>
</evidence>
<sequence length="247" mass="27941">MEQIIEREDYLPGNKRVIRQRSDIFSYSMDAVLLAKFVHVRGAARIADLCAGTGAVPLMMSLRTGAIIEALELQPFLCELFERSIQANELERQISLYEGDLRYMKDFPLGKYDVVTCNPPYFPVTKEKGVNENTSKTMARHEVSCTLEDAVKAAASLVRSKGKAAFVHRPERLADIFQVMKKYRLEPKRIQYVHPKKGKEANIVLIEGVKDGGTGIKTEAPWIVYGDAGEYTPEFYKHYMIGGEKDE</sequence>
<accession>A0A5C7F319</accession>
<dbReference type="KEGG" id="ahal:FTX54_000195"/>
<reference evidence="2 3" key="1">
    <citation type="submission" date="2024-01" db="EMBL/GenBank/DDBJ databases">
        <title>Complete Genome Sequence of Alkalicoccus halolimnae BZ-SZ-XJ29T, a Moderately Halophilic Bacterium Isolated from a Salt Lake.</title>
        <authorList>
            <person name="Zhao B."/>
        </authorList>
    </citation>
    <scope>NUCLEOTIDE SEQUENCE [LARGE SCALE GENOMIC DNA]</scope>
    <source>
        <strain evidence="2 3">BZ-SZ-XJ29</strain>
    </source>
</reference>
<protein>
    <submittedName>
        <fullName evidence="2">tRNA1(Val) (Adenine(37)-N6)-methyltransferase</fullName>
        <ecNumber evidence="2">2.1.1.223</ecNumber>
    </submittedName>
</protein>
<dbReference type="SUPFAM" id="SSF53335">
    <property type="entry name" value="S-adenosyl-L-methionine-dependent methyltransferases"/>
    <property type="match status" value="1"/>
</dbReference>
<dbReference type="AlphaFoldDB" id="A0A5C7F319"/>
<dbReference type="GO" id="GO:0032259">
    <property type="term" value="P:methylation"/>
    <property type="evidence" value="ECO:0007669"/>
    <property type="project" value="UniProtKB-KW"/>
</dbReference>
<dbReference type="EMBL" id="CP144914">
    <property type="protein sequence ID" value="WWD80046.1"/>
    <property type="molecule type" value="Genomic_DNA"/>
</dbReference>
<dbReference type="InterPro" id="IPR050210">
    <property type="entry name" value="tRNA_Adenine-N(6)_MTase"/>
</dbReference>